<keyword evidence="4" id="KW-1185">Reference proteome</keyword>
<evidence type="ECO:0000256" key="2">
    <source>
        <dbReference type="SAM" id="Phobius"/>
    </source>
</evidence>
<name>A0ABD1F340_HYPHA</name>
<evidence type="ECO:0000313" key="3">
    <source>
        <dbReference type="EMBL" id="KAL1509200.1"/>
    </source>
</evidence>
<protein>
    <recommendedName>
        <fullName evidence="5">Heparanase</fullName>
    </recommendedName>
</protein>
<gene>
    <name evidence="3" type="ORF">ABEB36_003973</name>
</gene>
<keyword evidence="2" id="KW-0812">Transmembrane</keyword>
<dbReference type="FunFam" id="3.20.20.80:FF:000024">
    <property type="entry name" value="Heparanase 2"/>
    <property type="match status" value="1"/>
</dbReference>
<comment type="similarity">
    <text evidence="1">Belongs to the glycosyl hydrolase 79 family.</text>
</comment>
<dbReference type="SUPFAM" id="SSF51445">
    <property type="entry name" value="(Trans)glycosidases"/>
    <property type="match status" value="1"/>
</dbReference>
<dbReference type="Gene3D" id="3.20.20.80">
    <property type="entry name" value="Glycosidases"/>
    <property type="match status" value="1"/>
</dbReference>
<feature type="transmembrane region" description="Helical" evidence="2">
    <location>
        <begin position="20"/>
        <end position="37"/>
    </location>
</feature>
<evidence type="ECO:0000256" key="1">
    <source>
        <dbReference type="ARBA" id="ARBA00009800"/>
    </source>
</evidence>
<dbReference type="AlphaFoldDB" id="A0ABD1F340"/>
<evidence type="ECO:0008006" key="5">
    <source>
        <dbReference type="Google" id="ProtNLM"/>
    </source>
</evidence>
<dbReference type="Proteomes" id="UP001566132">
    <property type="component" value="Unassembled WGS sequence"/>
</dbReference>
<accession>A0ABD1F340</accession>
<dbReference type="PANTHER" id="PTHR46145">
    <property type="entry name" value="HEPARANASE"/>
    <property type="match status" value="1"/>
</dbReference>
<sequence>MTLPENRQSKVCNNGPTTCLYVMVLCLVPLVTIAFVTKFQMPNPDIFIIYIDTQDEPLHTLDSKFLSLGLDSTIITDGFPNFNMTNEKLVKMIGYLAPAYLRIGGNQADQIVFSLDKTTGVNSGQIGNISDAYILKASDWLKLNTLAKEANIEIIYDLNSLLRNNDSTWNSENAKEMIKFSHKNKLQVNWELGNEPNSYPHKFNMSVNATQLGLDYHMLRELLDSNSYNNSLLIGPSTTRLRDENIANYLLQFLISGSEAINALTFHHYYFSGQNATWEEFLNPANFDYLEYCIDAVKSVIALVPNFDKPIWLGETSSAWHGGAPNMSDRFIGTFLWIDKLGLSAKMGIDLVIRQSVFKGNYALIDDSYHPNPDWWLSILYKKLVGSKVITTETEGDAKIRLYAHCAKDNSLWRNTSAVVVFGVNLDSSIGLVQVKELRSEKQIFVYELTSENTLISQSVRLNDQILKLGKGAELPELEPRVIERETNMEISPYSIVFWIFTNTNVEACSSQ</sequence>
<dbReference type="InterPro" id="IPR005199">
    <property type="entry name" value="Glyco_hydro_79"/>
</dbReference>
<comment type="caution">
    <text evidence="3">The sequence shown here is derived from an EMBL/GenBank/DDBJ whole genome shotgun (WGS) entry which is preliminary data.</text>
</comment>
<keyword evidence="2" id="KW-0472">Membrane</keyword>
<reference evidence="3 4" key="1">
    <citation type="submission" date="2024-05" db="EMBL/GenBank/DDBJ databases">
        <title>Genetic variation in Jamaican populations of the coffee berry borer (Hypothenemus hampei).</title>
        <authorList>
            <person name="Errbii M."/>
            <person name="Myrie A."/>
        </authorList>
    </citation>
    <scope>NUCLEOTIDE SEQUENCE [LARGE SCALE GENOMIC DNA]</scope>
    <source>
        <strain evidence="3">JA-Hopewell-2020-01-JO</strain>
        <tissue evidence="3">Whole body</tissue>
    </source>
</reference>
<dbReference type="InterPro" id="IPR017853">
    <property type="entry name" value="GH"/>
</dbReference>
<dbReference type="Pfam" id="PF03662">
    <property type="entry name" value="Glyco_hydro_79n"/>
    <property type="match status" value="1"/>
</dbReference>
<dbReference type="EMBL" id="JBDJPC010000003">
    <property type="protein sequence ID" value="KAL1509200.1"/>
    <property type="molecule type" value="Genomic_DNA"/>
</dbReference>
<evidence type="ECO:0000313" key="4">
    <source>
        <dbReference type="Proteomes" id="UP001566132"/>
    </source>
</evidence>
<organism evidence="3 4">
    <name type="scientific">Hypothenemus hampei</name>
    <name type="common">Coffee berry borer</name>
    <dbReference type="NCBI Taxonomy" id="57062"/>
    <lineage>
        <taxon>Eukaryota</taxon>
        <taxon>Metazoa</taxon>
        <taxon>Ecdysozoa</taxon>
        <taxon>Arthropoda</taxon>
        <taxon>Hexapoda</taxon>
        <taxon>Insecta</taxon>
        <taxon>Pterygota</taxon>
        <taxon>Neoptera</taxon>
        <taxon>Endopterygota</taxon>
        <taxon>Coleoptera</taxon>
        <taxon>Polyphaga</taxon>
        <taxon>Cucujiformia</taxon>
        <taxon>Curculionidae</taxon>
        <taxon>Scolytinae</taxon>
        <taxon>Hypothenemus</taxon>
    </lineage>
</organism>
<proteinExistence type="inferred from homology"/>
<dbReference type="PANTHER" id="PTHR46145:SF4">
    <property type="entry name" value="HEPARANASE"/>
    <property type="match status" value="1"/>
</dbReference>
<keyword evidence="2" id="KW-1133">Transmembrane helix</keyword>